<dbReference type="RefSeq" id="WP_190212209.1">
    <property type="nucleotide sequence ID" value="NZ_BNBO01000021.1"/>
</dbReference>
<gene>
    <name evidence="1" type="ORF">GCM10018781_39700</name>
</gene>
<accession>A0A919KVG3</accession>
<name>A0A919KVG3_9ACTN</name>
<comment type="caution">
    <text evidence="1">The sequence shown here is derived from an EMBL/GenBank/DDBJ whole genome shotgun (WGS) entry which is preliminary data.</text>
</comment>
<proteinExistence type="predicted"/>
<dbReference type="Proteomes" id="UP000617734">
    <property type="component" value="Unassembled WGS sequence"/>
</dbReference>
<keyword evidence="2" id="KW-1185">Reference proteome</keyword>
<dbReference type="GeneID" id="95354375"/>
<evidence type="ECO:0000313" key="1">
    <source>
        <dbReference type="EMBL" id="GHH73963.1"/>
    </source>
</evidence>
<dbReference type="AlphaFoldDB" id="A0A919KVG3"/>
<reference evidence="1" key="1">
    <citation type="journal article" date="2014" name="Int. J. Syst. Evol. Microbiol.">
        <title>Complete genome sequence of Corynebacterium casei LMG S-19264T (=DSM 44701T), isolated from a smear-ripened cheese.</title>
        <authorList>
            <consortium name="US DOE Joint Genome Institute (JGI-PGF)"/>
            <person name="Walter F."/>
            <person name="Albersmeier A."/>
            <person name="Kalinowski J."/>
            <person name="Ruckert C."/>
        </authorList>
    </citation>
    <scope>NUCLEOTIDE SEQUENCE</scope>
    <source>
        <strain evidence="1">JCM 4646</strain>
    </source>
</reference>
<dbReference type="EMBL" id="BNBO01000021">
    <property type="protein sequence ID" value="GHH73963.1"/>
    <property type="molecule type" value="Genomic_DNA"/>
</dbReference>
<sequence length="1071" mass="116653">MTYDVPQHPALFDRLPRPARQAALAHHARALAPDAYEELRAALDSGDSQDRHTALFFAVVRRDLARVVTALHDPLLRPRALAAAGRLPVPDEVLAEVARTAPRAHRHALYRLLRRSRRHALADRLLPEVDQLHGGQEAARLLPACTPALVDAWLPRLPVPEGVLCSLARTAPRALTEYLLHQADRPADARLPVRQRDRLITGAARRDRGAGLAVLHHRPDLLPAEAVVHLLAEPAALVATVRRNAVDLPVPAGELPERVRRALRALPAEELALLARACRPRAPLGPFRQPRPEPVLQLLEPSERHRVARELLAAQPRNRPHGPLLLALDPRERALVVRDHLAGRKGRENRLAATVRFLPLAEAEDRLARLAGDHSRHMRCYGWSALLQCAALNGDPAEYARVLRRSERAWHDHPEVRELALLRAAETPEEFLAAVPEDVLRDAAMTVLQARDSTARCLDATARWLARTIRQAAGARDTGRVAELLAVLAQLREHPRCTEPVGPLVGHRPFAWKVWARLRSDPRLRGPERLLSAAEMLPRLQVVDHWSLGIVNGEDDLAVRARAVRLLLRKKWTRERRCEQVVRADPALAATDEVWRVLVRRRTDLIGPVLTAHRRLALPWVPALPADASRTDRALHTALVAPLAHGEDRTITLRTAAAAVLTDPSDLLEVIGRAPQPVAAAALLRLAEVGDPARTLPVLLAQLGGGVRGRAAARGLRRVLARTPDGEAVALLRGTLLAPDLPVGVGKELARALADLPPDAAARTAVAVWDHPGLHRDVRAALGELMVCLLDRPGVGDRLHGWLGEPAVREAVLAARARPLPGPARAAWEEFLAAAAVHPDPDVVEDAFGAVVRRGRTGEAAARAAAAQLLAFGRADRVWRKAATVFSLRPEEPAVRARWPEVVSRLAELATGGDGRREQARLRLAGLAGGTFGTLAPELLDGLVEPLTRAGLTGRAARAAQIVAVRALTAGDPAPHLWDRCLDLAEGHPLRLAQVAQDSGLAWDDRPPPEAALAVLQHLRARATTAAAALAVELVSTIGGRESWPPHWQEELARWQAHPDPDVAEAALLAR</sequence>
<organism evidence="1 2">
    <name type="scientific">Kitasatospora indigofera</name>
    <dbReference type="NCBI Taxonomy" id="67307"/>
    <lineage>
        <taxon>Bacteria</taxon>
        <taxon>Bacillati</taxon>
        <taxon>Actinomycetota</taxon>
        <taxon>Actinomycetes</taxon>
        <taxon>Kitasatosporales</taxon>
        <taxon>Streptomycetaceae</taxon>
        <taxon>Kitasatospora</taxon>
    </lineage>
</organism>
<evidence type="ECO:0000313" key="2">
    <source>
        <dbReference type="Proteomes" id="UP000617734"/>
    </source>
</evidence>
<protein>
    <submittedName>
        <fullName evidence="1">Uncharacterized protein</fullName>
    </submittedName>
</protein>
<reference evidence="1" key="2">
    <citation type="submission" date="2020-09" db="EMBL/GenBank/DDBJ databases">
        <authorList>
            <person name="Sun Q."/>
            <person name="Ohkuma M."/>
        </authorList>
    </citation>
    <scope>NUCLEOTIDE SEQUENCE</scope>
    <source>
        <strain evidence="1">JCM 4646</strain>
    </source>
</reference>